<comment type="caution">
    <text evidence="1">The sequence shown here is derived from an EMBL/GenBank/DDBJ whole genome shotgun (WGS) entry which is preliminary data.</text>
</comment>
<sequence>MSTKQFNRHNMSNICAYLEECSHIQCFIRLTGFVHLFHFIFTLTDLRIQNLEITTLSSSSQI</sequence>
<dbReference type="AlphaFoldDB" id="A0A922IDZ7"/>
<keyword evidence="2" id="KW-1185">Reference proteome</keyword>
<protein>
    <submittedName>
        <fullName evidence="1">Uncharacterized protein</fullName>
    </submittedName>
</protein>
<reference evidence="1" key="1">
    <citation type="submission" date="2013-05" db="EMBL/GenBank/DDBJ databases">
        <authorList>
            <person name="Yim A.K.Y."/>
            <person name="Chan T.F."/>
            <person name="Ji K.M."/>
            <person name="Liu X.Y."/>
            <person name="Zhou J.W."/>
            <person name="Li R.Q."/>
            <person name="Yang K.Y."/>
            <person name="Li J."/>
            <person name="Li M."/>
            <person name="Law P.T.W."/>
            <person name="Wu Y.L."/>
            <person name="Cai Z.L."/>
            <person name="Qin H."/>
            <person name="Bao Y."/>
            <person name="Leung R.K.K."/>
            <person name="Ng P.K.S."/>
            <person name="Zou J."/>
            <person name="Zhong X.J."/>
            <person name="Ran P.X."/>
            <person name="Zhong N.S."/>
            <person name="Liu Z.G."/>
            <person name="Tsui S.K.W."/>
        </authorList>
    </citation>
    <scope>NUCLEOTIDE SEQUENCE</scope>
    <source>
        <strain evidence="1">Derf</strain>
        <tissue evidence="1">Whole organism</tissue>
    </source>
</reference>
<accession>A0A922IDZ7</accession>
<reference evidence="1" key="2">
    <citation type="journal article" date="2022" name="Res Sq">
        <title>Comparative Genomics Reveals Insights into the Divergent Evolution of Astigmatic Mites and Household Pest Adaptations.</title>
        <authorList>
            <person name="Xiong Q."/>
            <person name="Wan A.T.-Y."/>
            <person name="Liu X.-Y."/>
            <person name="Fung C.S.-H."/>
            <person name="Xiao X."/>
            <person name="Malainual N."/>
            <person name="Hou J."/>
            <person name="Wang L."/>
            <person name="Wang M."/>
            <person name="Yang K."/>
            <person name="Cui Y."/>
            <person name="Leung E."/>
            <person name="Nong W."/>
            <person name="Shin S.-K."/>
            <person name="Au S."/>
            <person name="Jeong K.Y."/>
            <person name="Chew F.T."/>
            <person name="Hui J."/>
            <person name="Leung T.F."/>
            <person name="Tungtrongchitr A."/>
            <person name="Zhong N."/>
            <person name="Liu Z."/>
            <person name="Tsui S."/>
        </authorList>
    </citation>
    <scope>NUCLEOTIDE SEQUENCE</scope>
    <source>
        <strain evidence="1">Derf</strain>
        <tissue evidence="1">Whole organism</tissue>
    </source>
</reference>
<name>A0A922IDZ7_DERFA</name>
<dbReference type="Proteomes" id="UP000790347">
    <property type="component" value="Unassembled WGS sequence"/>
</dbReference>
<dbReference type="EMBL" id="ASGP02000001">
    <property type="protein sequence ID" value="KAH9527564.1"/>
    <property type="molecule type" value="Genomic_DNA"/>
</dbReference>
<evidence type="ECO:0000313" key="1">
    <source>
        <dbReference type="EMBL" id="KAH9527564.1"/>
    </source>
</evidence>
<proteinExistence type="predicted"/>
<gene>
    <name evidence="1" type="ORF">DERF_001573</name>
</gene>
<evidence type="ECO:0000313" key="2">
    <source>
        <dbReference type="Proteomes" id="UP000790347"/>
    </source>
</evidence>
<organism evidence="1 2">
    <name type="scientific">Dermatophagoides farinae</name>
    <name type="common">American house dust mite</name>
    <dbReference type="NCBI Taxonomy" id="6954"/>
    <lineage>
        <taxon>Eukaryota</taxon>
        <taxon>Metazoa</taxon>
        <taxon>Ecdysozoa</taxon>
        <taxon>Arthropoda</taxon>
        <taxon>Chelicerata</taxon>
        <taxon>Arachnida</taxon>
        <taxon>Acari</taxon>
        <taxon>Acariformes</taxon>
        <taxon>Sarcoptiformes</taxon>
        <taxon>Astigmata</taxon>
        <taxon>Psoroptidia</taxon>
        <taxon>Analgoidea</taxon>
        <taxon>Pyroglyphidae</taxon>
        <taxon>Dermatophagoidinae</taxon>
        <taxon>Dermatophagoides</taxon>
    </lineage>
</organism>